<evidence type="ECO:0000256" key="1">
    <source>
        <dbReference type="SAM" id="MobiDB-lite"/>
    </source>
</evidence>
<sequence>MKKDEIRLGDTVRAKVKEDMEHVFTGKVQKKYENSALLEITDYDPSDKQNAAELNFKIVINFKAVTKNLGGGHDPEPEPQPDEAQSPQK</sequence>
<dbReference type="Proteomes" id="UP001597249">
    <property type="component" value="Unassembled WGS sequence"/>
</dbReference>
<proteinExistence type="predicted"/>
<evidence type="ECO:0000313" key="2">
    <source>
        <dbReference type="EMBL" id="MFD1393128.1"/>
    </source>
</evidence>
<name>A0ABW4BAS5_9LACO</name>
<dbReference type="RefSeq" id="WP_125585092.1">
    <property type="nucleotide sequence ID" value="NZ_JBHTMO010000015.1"/>
</dbReference>
<gene>
    <name evidence="2" type="ORF">ACFQ3L_05910</name>
</gene>
<evidence type="ECO:0000313" key="3">
    <source>
        <dbReference type="Proteomes" id="UP001597249"/>
    </source>
</evidence>
<protein>
    <submittedName>
        <fullName evidence="2">DUF2187 domain-containing protein</fullName>
    </submittedName>
</protein>
<comment type="caution">
    <text evidence="2">The sequence shown here is derived from an EMBL/GenBank/DDBJ whole genome shotgun (WGS) entry which is preliminary data.</text>
</comment>
<reference evidence="3" key="1">
    <citation type="journal article" date="2019" name="Int. J. Syst. Evol. Microbiol.">
        <title>The Global Catalogue of Microorganisms (GCM) 10K type strain sequencing project: providing services to taxonomists for standard genome sequencing and annotation.</title>
        <authorList>
            <consortium name="The Broad Institute Genomics Platform"/>
            <consortium name="The Broad Institute Genome Sequencing Center for Infectious Disease"/>
            <person name="Wu L."/>
            <person name="Ma J."/>
        </authorList>
    </citation>
    <scope>NUCLEOTIDE SEQUENCE [LARGE SCALE GENOMIC DNA]</scope>
    <source>
        <strain evidence="3">CCM 8911</strain>
    </source>
</reference>
<dbReference type="EMBL" id="JBHTMO010000015">
    <property type="protein sequence ID" value="MFD1393128.1"/>
    <property type="molecule type" value="Genomic_DNA"/>
</dbReference>
<keyword evidence="3" id="KW-1185">Reference proteome</keyword>
<feature type="region of interest" description="Disordered" evidence="1">
    <location>
        <begin position="67"/>
        <end position="89"/>
    </location>
</feature>
<accession>A0ABW4BAS5</accession>
<organism evidence="2 3">
    <name type="scientific">Lacticaseibacillus jixianensis</name>
    <dbReference type="NCBI Taxonomy" id="2486012"/>
    <lineage>
        <taxon>Bacteria</taxon>
        <taxon>Bacillati</taxon>
        <taxon>Bacillota</taxon>
        <taxon>Bacilli</taxon>
        <taxon>Lactobacillales</taxon>
        <taxon>Lactobacillaceae</taxon>
        <taxon>Lacticaseibacillus</taxon>
    </lineage>
</organism>